<evidence type="ECO:0000256" key="3">
    <source>
        <dbReference type="ARBA" id="ARBA00022651"/>
    </source>
</evidence>
<keyword evidence="3" id="KW-0624">Polysaccharide degradation</keyword>
<dbReference type="Pfam" id="PF07519">
    <property type="entry name" value="Tannase"/>
    <property type="match status" value="1"/>
</dbReference>
<proteinExistence type="inferred from homology"/>
<dbReference type="GO" id="GO:0045493">
    <property type="term" value="P:xylan catabolic process"/>
    <property type="evidence" value="ECO:0007669"/>
    <property type="project" value="UniProtKB-KW"/>
</dbReference>
<keyword evidence="2" id="KW-0719">Serine esterase</keyword>
<evidence type="ECO:0000313" key="11">
    <source>
        <dbReference type="EMBL" id="KAF7343124.1"/>
    </source>
</evidence>
<dbReference type="Gene3D" id="3.40.50.1820">
    <property type="entry name" value="alpha/beta hydrolase"/>
    <property type="match status" value="1"/>
</dbReference>
<evidence type="ECO:0000256" key="4">
    <source>
        <dbReference type="ARBA" id="ARBA00022723"/>
    </source>
</evidence>
<dbReference type="InterPro" id="IPR011118">
    <property type="entry name" value="Tannase/feruloyl_esterase"/>
</dbReference>
<dbReference type="GO" id="GO:0046872">
    <property type="term" value="F:metal ion binding"/>
    <property type="evidence" value="ECO:0007669"/>
    <property type="project" value="UniProtKB-KW"/>
</dbReference>
<dbReference type="Proteomes" id="UP000620124">
    <property type="component" value="Unassembled WGS sequence"/>
</dbReference>
<dbReference type="SUPFAM" id="SSF53474">
    <property type="entry name" value="alpha/beta-Hydrolases"/>
    <property type="match status" value="1"/>
</dbReference>
<organism evidence="11 12">
    <name type="scientific">Mycena venus</name>
    <dbReference type="NCBI Taxonomy" id="2733690"/>
    <lineage>
        <taxon>Eukaryota</taxon>
        <taxon>Fungi</taxon>
        <taxon>Dikarya</taxon>
        <taxon>Basidiomycota</taxon>
        <taxon>Agaricomycotina</taxon>
        <taxon>Agaricomycetes</taxon>
        <taxon>Agaricomycetidae</taxon>
        <taxon>Agaricales</taxon>
        <taxon>Marasmiineae</taxon>
        <taxon>Mycenaceae</taxon>
        <taxon>Mycena</taxon>
    </lineage>
</organism>
<evidence type="ECO:0000256" key="8">
    <source>
        <dbReference type="ARBA" id="ARBA00023157"/>
    </source>
</evidence>
<keyword evidence="6 10" id="KW-0378">Hydrolase</keyword>
<dbReference type="EC" id="3.1.1.-" evidence="10"/>
<dbReference type="EMBL" id="JACAZI010000016">
    <property type="protein sequence ID" value="KAF7343124.1"/>
    <property type="molecule type" value="Genomic_DNA"/>
</dbReference>
<comment type="similarity">
    <text evidence="1 10">Belongs to the tannase family.</text>
</comment>
<reference evidence="11" key="1">
    <citation type="submission" date="2020-05" db="EMBL/GenBank/DDBJ databases">
        <title>Mycena genomes resolve the evolution of fungal bioluminescence.</title>
        <authorList>
            <person name="Tsai I.J."/>
        </authorList>
    </citation>
    <scope>NUCLEOTIDE SEQUENCE</scope>
    <source>
        <strain evidence="11">CCC161011</strain>
    </source>
</reference>
<gene>
    <name evidence="11" type="ORF">MVEN_01742800</name>
</gene>
<dbReference type="PANTHER" id="PTHR33938:SF15">
    <property type="entry name" value="FERULOYL ESTERASE B-RELATED"/>
    <property type="match status" value="1"/>
</dbReference>
<comment type="catalytic activity">
    <reaction evidence="9">
        <text>feruloyl-polysaccharide + H2O = ferulate + polysaccharide.</text>
        <dbReference type="EC" id="3.1.1.73"/>
    </reaction>
</comment>
<dbReference type="GO" id="GO:0030600">
    <property type="term" value="F:feruloyl esterase activity"/>
    <property type="evidence" value="ECO:0007669"/>
    <property type="project" value="UniProtKB-EC"/>
</dbReference>
<feature type="chain" id="PRO_5034493467" description="Carboxylic ester hydrolase" evidence="10">
    <location>
        <begin position="23"/>
        <end position="455"/>
    </location>
</feature>
<evidence type="ECO:0000256" key="1">
    <source>
        <dbReference type="ARBA" id="ARBA00006249"/>
    </source>
</evidence>
<evidence type="ECO:0000256" key="7">
    <source>
        <dbReference type="ARBA" id="ARBA00022837"/>
    </source>
</evidence>
<name>A0A8H6XM36_9AGAR</name>
<keyword evidence="8" id="KW-1015">Disulfide bond</keyword>
<comment type="caution">
    <text evidence="11">The sequence shown here is derived from an EMBL/GenBank/DDBJ whole genome shotgun (WGS) entry which is preliminary data.</text>
</comment>
<feature type="signal peptide" evidence="10">
    <location>
        <begin position="1"/>
        <end position="22"/>
    </location>
</feature>
<keyword evidence="7" id="KW-0106">Calcium</keyword>
<accession>A0A8H6XM36</accession>
<evidence type="ECO:0000256" key="9">
    <source>
        <dbReference type="ARBA" id="ARBA00034075"/>
    </source>
</evidence>
<dbReference type="InterPro" id="IPR029058">
    <property type="entry name" value="AB_hydrolase_fold"/>
</dbReference>
<keyword evidence="3" id="KW-0858">Xylan degradation</keyword>
<protein>
    <recommendedName>
        <fullName evidence="10">Carboxylic ester hydrolase</fullName>
        <ecNumber evidence="10">3.1.1.-</ecNumber>
    </recommendedName>
</protein>
<keyword evidence="3" id="KW-0119">Carbohydrate metabolism</keyword>
<evidence type="ECO:0000256" key="5">
    <source>
        <dbReference type="ARBA" id="ARBA00022729"/>
    </source>
</evidence>
<evidence type="ECO:0000313" key="12">
    <source>
        <dbReference type="Proteomes" id="UP000620124"/>
    </source>
</evidence>
<sequence length="455" mass="49334">MSHLLFTVLAATLLLSVRRSLSQAVDPSERCLSLQTTNNLENTTIFQVDYISAPGTVATPGSCQSTAAVTSTPLCRVQLVINTTSTSAVHAEAWLPDTWFGRFLALGNGALDGCIDYTGLDYGTSLHFASIGSDNGHDGTSGFPFLNHPEVINDYGFRAVHVEAVIGKQLVAAYYDQPIAKSYFLGCSTGGRQGTQEALRFPEDFDGIVAGSPATDCNNLRGLVGHVDPNITNTASPKFLTPADWNLVSAEILRQCDALDGLVDEIISEPDDCDFHQDVLLCASDQTTGCLTATQVEALKNVYAPLLGFHGEVLYPRYSPGAEADPAQSAILGGRFFSVVTDWELYAILNVTEHDFTNFSLQDVALFNKINAGEVATFSGDLAAFRDRGGKFLTYHGRRDPLISSTNSKRVYNLISETLKMPSLDDFYRLFLIPGMGHCGGRNRAHGVRSIIHRF</sequence>
<keyword evidence="12" id="KW-1185">Reference proteome</keyword>
<evidence type="ECO:0000256" key="6">
    <source>
        <dbReference type="ARBA" id="ARBA00022801"/>
    </source>
</evidence>
<evidence type="ECO:0000256" key="10">
    <source>
        <dbReference type="RuleBase" id="RU361238"/>
    </source>
</evidence>
<dbReference type="PANTHER" id="PTHR33938">
    <property type="entry name" value="FERULOYL ESTERASE B-RELATED"/>
    <property type="match status" value="1"/>
</dbReference>
<dbReference type="AlphaFoldDB" id="A0A8H6XM36"/>
<keyword evidence="4" id="KW-0479">Metal-binding</keyword>
<dbReference type="OrthoDB" id="3039123at2759"/>
<evidence type="ECO:0000256" key="2">
    <source>
        <dbReference type="ARBA" id="ARBA00022487"/>
    </source>
</evidence>
<keyword evidence="5 10" id="KW-0732">Signal</keyword>